<comment type="caution">
    <text evidence="3">The sequence shown here is derived from an EMBL/GenBank/DDBJ whole genome shotgun (WGS) entry which is preliminary data.</text>
</comment>
<gene>
    <name evidence="3" type="ORF">LTR36_003305</name>
</gene>
<dbReference type="Gene3D" id="3.40.50.150">
    <property type="entry name" value="Vaccinia Virus protein VP39"/>
    <property type="match status" value="1"/>
</dbReference>
<dbReference type="CDD" id="cd02440">
    <property type="entry name" value="AdoMet_MTases"/>
    <property type="match status" value="1"/>
</dbReference>
<dbReference type="SUPFAM" id="SSF53335">
    <property type="entry name" value="S-adenosyl-L-methionine-dependent methyltransferases"/>
    <property type="match status" value="1"/>
</dbReference>
<evidence type="ECO:0000259" key="2">
    <source>
        <dbReference type="Pfam" id="PF13649"/>
    </source>
</evidence>
<proteinExistence type="predicted"/>
<dbReference type="AlphaFoldDB" id="A0AAV9K0C7"/>
<evidence type="ECO:0000313" key="4">
    <source>
        <dbReference type="Proteomes" id="UP001324427"/>
    </source>
</evidence>
<dbReference type="EMBL" id="JAVFHQ010000002">
    <property type="protein sequence ID" value="KAK4550338.1"/>
    <property type="molecule type" value="Genomic_DNA"/>
</dbReference>
<keyword evidence="1" id="KW-0808">Transferase</keyword>
<evidence type="ECO:0000313" key="3">
    <source>
        <dbReference type="EMBL" id="KAK4550338.1"/>
    </source>
</evidence>
<accession>A0AAV9K0C7</accession>
<dbReference type="Proteomes" id="UP001324427">
    <property type="component" value="Unassembled WGS sequence"/>
</dbReference>
<organism evidence="3 4">
    <name type="scientific">Oleoguttula mirabilis</name>
    <dbReference type="NCBI Taxonomy" id="1507867"/>
    <lineage>
        <taxon>Eukaryota</taxon>
        <taxon>Fungi</taxon>
        <taxon>Dikarya</taxon>
        <taxon>Ascomycota</taxon>
        <taxon>Pezizomycotina</taxon>
        <taxon>Dothideomycetes</taxon>
        <taxon>Dothideomycetidae</taxon>
        <taxon>Mycosphaerellales</taxon>
        <taxon>Teratosphaeriaceae</taxon>
        <taxon>Oleoguttula</taxon>
    </lineage>
</organism>
<dbReference type="GO" id="GO:0016740">
    <property type="term" value="F:transferase activity"/>
    <property type="evidence" value="ECO:0007669"/>
    <property type="project" value="UniProtKB-KW"/>
</dbReference>
<protein>
    <recommendedName>
        <fullName evidence="2">Methyltransferase domain-containing protein</fullName>
    </recommendedName>
</protein>
<keyword evidence="4" id="KW-1185">Reference proteome</keyword>
<name>A0AAV9K0C7_9PEZI</name>
<reference evidence="3 4" key="1">
    <citation type="submission" date="2021-11" db="EMBL/GenBank/DDBJ databases">
        <title>Black yeast isolated from Biological Soil Crust.</title>
        <authorList>
            <person name="Kurbessoian T."/>
        </authorList>
    </citation>
    <scope>NUCLEOTIDE SEQUENCE [LARGE SCALE GENOMIC DNA]</scope>
    <source>
        <strain evidence="3 4">CCFEE 5522</strain>
    </source>
</reference>
<dbReference type="PANTHER" id="PTHR43861">
    <property type="entry name" value="TRANS-ACONITATE 2-METHYLTRANSFERASE-RELATED"/>
    <property type="match status" value="1"/>
</dbReference>
<feature type="domain" description="Methyltransferase" evidence="2">
    <location>
        <begin position="47"/>
        <end position="136"/>
    </location>
</feature>
<dbReference type="InterPro" id="IPR029063">
    <property type="entry name" value="SAM-dependent_MTases_sf"/>
</dbReference>
<sequence>MSTPGAQAGLETFDALHIEYENAYKDNAFKKACIEKAISMLPPDSRVLDVGCGTGVPVSEMLSKAGMQVTGTDISPKMVKLAQDRVKGDFKVADMLTFEPEGSFAGVFIIFAYLQLSYADFHSAAYKFASALKPGGIFAIGGMPADIYVKESDYDETQTWVENFPAPFWGELLPTFMMRADGLLEFLRSMGLEILSSEIDAFQPNNERCAPEEQQYVIARRKDGQPLPKPKPLPQKR</sequence>
<dbReference type="Pfam" id="PF13649">
    <property type="entry name" value="Methyltransf_25"/>
    <property type="match status" value="1"/>
</dbReference>
<dbReference type="InterPro" id="IPR041698">
    <property type="entry name" value="Methyltransf_25"/>
</dbReference>
<evidence type="ECO:0000256" key="1">
    <source>
        <dbReference type="ARBA" id="ARBA00022679"/>
    </source>
</evidence>